<proteinExistence type="inferred from homology"/>
<keyword evidence="14" id="KW-1185">Reference proteome</keyword>
<dbReference type="GO" id="GO:0003677">
    <property type="term" value="F:DNA binding"/>
    <property type="evidence" value="ECO:0007669"/>
    <property type="project" value="UniProtKB-KW"/>
</dbReference>
<dbReference type="OrthoDB" id="9758243at2"/>
<keyword evidence="9" id="KW-0067">ATP-binding</keyword>
<dbReference type="STRING" id="1121324.CLIT_10c02670"/>
<reference evidence="13 14" key="1">
    <citation type="submission" date="2014-03" db="EMBL/GenBank/DDBJ databases">
        <title>Genome sequence of Clostridium litorale W6, DSM 5388.</title>
        <authorList>
            <person name="Poehlein A."/>
            <person name="Jagirdar A."/>
            <person name="Khonsari B."/>
            <person name="Chibani C.M."/>
            <person name="Gutierrez Gutierrez D.A."/>
            <person name="Davydova E."/>
            <person name="Alghaithi H.S."/>
            <person name="Nair K.P."/>
            <person name="Dhamotharan K."/>
            <person name="Chandran L."/>
            <person name="G W."/>
            <person name="Daniel R."/>
        </authorList>
    </citation>
    <scope>NUCLEOTIDE SEQUENCE [LARGE SCALE GENOMIC DNA]</scope>
    <source>
        <strain evidence="13 14">W6</strain>
    </source>
</reference>
<gene>
    <name evidence="13" type="ORF">CLIT_10c02670</name>
</gene>
<accession>A0A069RH95</accession>
<evidence type="ECO:0000256" key="1">
    <source>
        <dbReference type="ARBA" id="ARBA00000851"/>
    </source>
</evidence>
<dbReference type="GO" id="GO:0009035">
    <property type="term" value="F:type I site-specific deoxyribonuclease activity"/>
    <property type="evidence" value="ECO:0007669"/>
    <property type="project" value="UniProtKB-EC"/>
</dbReference>
<evidence type="ECO:0000256" key="6">
    <source>
        <dbReference type="ARBA" id="ARBA00022747"/>
    </source>
</evidence>
<keyword evidence="7" id="KW-0255">Endonuclease</keyword>
<evidence type="ECO:0000256" key="9">
    <source>
        <dbReference type="ARBA" id="ARBA00022840"/>
    </source>
</evidence>
<feature type="domain" description="Restriction endonuclease type I HsdR N-terminal" evidence="12">
    <location>
        <begin position="7"/>
        <end position="164"/>
    </location>
</feature>
<evidence type="ECO:0000259" key="12">
    <source>
        <dbReference type="Pfam" id="PF04313"/>
    </source>
</evidence>
<keyword evidence="4" id="KW-0540">Nuclease</keyword>
<keyword evidence="11" id="KW-0175">Coiled coil</keyword>
<sequence>MKRGESEYALALEIMDRCGYEYRLGKELTPELGERAAMDDFILQKRLISSLERLNPWMSDKDIETAVKKVKFPGRKEGDILISVNENLYEILTRDILKLESVGENGKKEYKRVRFIDFEDCFNNEFLITKGFEVLNENGRTELDIVAFVNGIPLVICERRQQSKNMVFDEELLKKDIISNLVKKSYESGISGSCMINIIYTESKGYMGSLTDHVHQYRGFGEWISKDWQIEPFVRENLLALIKNGIWFENSQDTGERIKSITSLSTILGARRLVQSFENGLSGHFNMFYGTDSDRAVESFTKHILESSKSEGYKIAFITKRPSVKKSVERMVSASKKHIRIFKRIADFLFEKADMEGMGMIFADEDMLGRLIDFCTAGFENEEFEKIIFAVDGFEHRGDDIEKLKKILPGCIFFEFKWNHKLLEHEKKYAYQKGLCKDPDIAIREGHIVKAIVKNKKTGFDTEDSKHKNIEKKAIDILARYVDSTHRQGFKGVLLCRDEYDAKLYYEMLMENIDSVGGENIKMELYLKADLGDETGRLLKAFKDPLHKENTAIMITDHIPDSSFEMPHVKAVYCDCHAKSLQEAIRAVSIGCINVQNKGFSVFVDYAGVNLDYFIEEETIGENADLRGFVLSNENAKRRLEELRGAIKELIENENVIERVVRIMGNKHKRAQYEAFYREFSKIMEELMSESHVAKHLDDFKWFSHIQAVLTAAYAPEKGFDMHYMGKRGKRFLNEYFSEIGIQNIIVPISAFDGDFGRKISCIGSSSARAHAIENAIRRAIEVNLDKNPEFYENLLSKLETILIDTQDDFFKREESLKGLWEEEIEEDIVKARKLGISIDAYRVMHIIDEYAMEDVKSNELLDMAVEISEEIMGIVESNFVKGWNIKKEKLKAVEADVLNMIIREYADVFKLEDVKNVSKELLHFAVCSYETLEFKKRAKEVTVDDFMREILE</sequence>
<evidence type="ECO:0000313" key="13">
    <source>
        <dbReference type="EMBL" id="KDR95540.1"/>
    </source>
</evidence>
<evidence type="ECO:0000256" key="5">
    <source>
        <dbReference type="ARBA" id="ARBA00022741"/>
    </source>
</evidence>
<dbReference type="EMBL" id="JJMM01000010">
    <property type="protein sequence ID" value="KDR95540.1"/>
    <property type="molecule type" value="Genomic_DNA"/>
</dbReference>
<dbReference type="Gene3D" id="3.90.1570.50">
    <property type="match status" value="1"/>
</dbReference>
<feature type="coiled-coil region" evidence="11">
    <location>
        <begin position="633"/>
        <end position="660"/>
    </location>
</feature>
<dbReference type="eggNOG" id="COG0610">
    <property type="taxonomic scope" value="Bacteria"/>
</dbReference>
<dbReference type="CDD" id="cd22332">
    <property type="entry name" value="HsdR_N"/>
    <property type="match status" value="1"/>
</dbReference>
<dbReference type="EC" id="3.1.21.3" evidence="3"/>
<dbReference type="GO" id="GO:0009307">
    <property type="term" value="P:DNA restriction-modification system"/>
    <property type="evidence" value="ECO:0007669"/>
    <property type="project" value="UniProtKB-KW"/>
</dbReference>
<keyword evidence="10" id="KW-0238">DNA-binding</keyword>
<name>A0A069RH95_PEPLI</name>
<comment type="caution">
    <text evidence="13">The sequence shown here is derived from an EMBL/GenBank/DDBJ whole genome shotgun (WGS) entry which is preliminary data.</text>
</comment>
<dbReference type="PANTHER" id="PTHR30195:SF15">
    <property type="entry name" value="TYPE I RESTRICTION ENZYME HINDI ENDONUCLEASE SUBUNIT"/>
    <property type="match status" value="1"/>
</dbReference>
<comment type="catalytic activity">
    <reaction evidence="1">
        <text>Endonucleolytic cleavage of DNA to give random double-stranded fragments with terminal 5'-phosphates, ATP is simultaneously hydrolyzed.</text>
        <dbReference type="EC" id="3.1.21.3"/>
    </reaction>
</comment>
<evidence type="ECO:0000256" key="11">
    <source>
        <dbReference type="SAM" id="Coils"/>
    </source>
</evidence>
<evidence type="ECO:0000256" key="4">
    <source>
        <dbReference type="ARBA" id="ARBA00022722"/>
    </source>
</evidence>
<evidence type="ECO:0000256" key="7">
    <source>
        <dbReference type="ARBA" id="ARBA00022759"/>
    </source>
</evidence>
<keyword evidence="6" id="KW-0680">Restriction system</keyword>
<evidence type="ECO:0000313" key="14">
    <source>
        <dbReference type="Proteomes" id="UP000027946"/>
    </source>
</evidence>
<dbReference type="GO" id="GO:0005524">
    <property type="term" value="F:ATP binding"/>
    <property type="evidence" value="ECO:0007669"/>
    <property type="project" value="UniProtKB-KW"/>
</dbReference>
<dbReference type="Pfam" id="PF04313">
    <property type="entry name" value="HSDR_N"/>
    <property type="match status" value="1"/>
</dbReference>
<dbReference type="RefSeq" id="WP_143182425.1">
    <property type="nucleotide sequence ID" value="NZ_FSRH01000006.1"/>
</dbReference>
<comment type="similarity">
    <text evidence="2">Belongs to the HsdR family.</text>
</comment>
<evidence type="ECO:0000256" key="3">
    <source>
        <dbReference type="ARBA" id="ARBA00012654"/>
    </source>
</evidence>
<keyword evidence="5" id="KW-0547">Nucleotide-binding</keyword>
<keyword evidence="8 13" id="KW-0378">Hydrolase</keyword>
<evidence type="ECO:0000256" key="8">
    <source>
        <dbReference type="ARBA" id="ARBA00022801"/>
    </source>
</evidence>
<evidence type="ECO:0000256" key="2">
    <source>
        <dbReference type="ARBA" id="ARBA00008598"/>
    </source>
</evidence>
<organism evidence="13 14">
    <name type="scientific">Peptoclostridium litorale DSM 5388</name>
    <dbReference type="NCBI Taxonomy" id="1121324"/>
    <lineage>
        <taxon>Bacteria</taxon>
        <taxon>Bacillati</taxon>
        <taxon>Bacillota</taxon>
        <taxon>Clostridia</taxon>
        <taxon>Peptostreptococcales</taxon>
        <taxon>Peptoclostridiaceae</taxon>
        <taxon>Peptoclostridium</taxon>
    </lineage>
</organism>
<dbReference type="InterPro" id="IPR051268">
    <property type="entry name" value="Type-I_R_enzyme_R_subunit"/>
</dbReference>
<dbReference type="PANTHER" id="PTHR30195">
    <property type="entry name" value="TYPE I SITE-SPECIFIC DEOXYRIBONUCLEASE PROTEIN SUBUNIT M AND R"/>
    <property type="match status" value="1"/>
</dbReference>
<dbReference type="Proteomes" id="UP000027946">
    <property type="component" value="Unassembled WGS sequence"/>
</dbReference>
<dbReference type="InterPro" id="IPR007409">
    <property type="entry name" value="Restrct_endonuc_type1_HsdR_N"/>
</dbReference>
<evidence type="ECO:0000256" key="10">
    <source>
        <dbReference type="ARBA" id="ARBA00023125"/>
    </source>
</evidence>
<dbReference type="AlphaFoldDB" id="A0A069RH95"/>
<protein>
    <recommendedName>
        <fullName evidence="3">type I site-specific deoxyribonuclease</fullName>
        <ecNumber evidence="3">3.1.21.3</ecNumber>
    </recommendedName>
</protein>